<comment type="caution">
    <text evidence="2">The sequence shown here is derived from an EMBL/GenBank/DDBJ whole genome shotgun (WGS) entry which is preliminary data.</text>
</comment>
<name>A0ABN3GZ69_9ACTN</name>
<proteinExistence type="predicted"/>
<dbReference type="Pfam" id="PF00535">
    <property type="entry name" value="Glycos_transf_2"/>
    <property type="match status" value="1"/>
</dbReference>
<dbReference type="PANTHER" id="PTHR43685">
    <property type="entry name" value="GLYCOSYLTRANSFERASE"/>
    <property type="match status" value="1"/>
</dbReference>
<keyword evidence="3" id="KW-1185">Reference proteome</keyword>
<dbReference type="Proteomes" id="UP001501170">
    <property type="component" value="Unassembled WGS sequence"/>
</dbReference>
<dbReference type="PANTHER" id="PTHR43685:SF2">
    <property type="entry name" value="GLYCOSYLTRANSFERASE 2-LIKE DOMAIN-CONTAINING PROTEIN"/>
    <property type="match status" value="1"/>
</dbReference>
<evidence type="ECO:0000313" key="2">
    <source>
        <dbReference type="EMBL" id="GAA2364908.1"/>
    </source>
</evidence>
<evidence type="ECO:0000313" key="3">
    <source>
        <dbReference type="Proteomes" id="UP001501170"/>
    </source>
</evidence>
<gene>
    <name evidence="2" type="ORF">GCM10009855_00100</name>
</gene>
<sequence>MTSDSPVPKTDLTVAAVVTSFEPTDRLVDVVRRAVEQAESVVVIDDGSPSLTDRADRGDREESAVRTILDRCAEAGAHVVCAPRNAGIASALNIGVRRALDAGADAVLTLDQDTLIDGDYLNRARTHLHLAASLGLTEVMVSPALINDDVAPFWFAERGLTLAFEPLQSGLVVTAELFAAIGLFDEDLFIDCVETEFYLRARERGAPALIVPGGRIEHSLGHRARWTPPRPLRPLMRPLMREGARGGTDGEAIEFSQDAPFRHYYIARNRLALYRRYGRREPLWCAVSIAKDTFVRGRAMLIGSHRPARAYLTAAGTRAALRGETGKIPKRTLLRSMRPADRARAIGERPAEPDRGLPRLVSVVIPVRNAAAVIDEQLAALAGQDYAGDFEVIVADNGSTDGLADHLADHPLADRLQLRRVDASAGRGASVARNIGVESARGDFIAFCDADDRAHPQWLTELTAVARTHSAVGGAVETDSLNTPHVQRWRGMLPPETPYEFPGFLRVSPTCNLGVWKDVFTAVGGFDTAYDRGAEDSDFTIRVQLAGGVLGHAPGALVAYRLRDTLSGLWKQSVMCGEGDVRLYSDYRSYGLPRRKWYGTLDEVAYVVLRNPLLPTAITGVPTGRWLFHAGNLLGRVRGSLRHRCWYV</sequence>
<dbReference type="Gene3D" id="3.90.550.10">
    <property type="entry name" value="Spore Coat Polysaccharide Biosynthesis Protein SpsA, Chain A"/>
    <property type="match status" value="2"/>
</dbReference>
<evidence type="ECO:0000259" key="1">
    <source>
        <dbReference type="Pfam" id="PF00535"/>
    </source>
</evidence>
<dbReference type="InterPro" id="IPR050834">
    <property type="entry name" value="Glycosyltransf_2"/>
</dbReference>
<accession>A0ABN3GZ69</accession>
<organism evidence="2 3">
    <name type="scientific">Gordonia cholesterolivorans</name>
    <dbReference type="NCBI Taxonomy" id="559625"/>
    <lineage>
        <taxon>Bacteria</taxon>
        <taxon>Bacillati</taxon>
        <taxon>Actinomycetota</taxon>
        <taxon>Actinomycetes</taxon>
        <taxon>Mycobacteriales</taxon>
        <taxon>Gordoniaceae</taxon>
        <taxon>Gordonia</taxon>
    </lineage>
</organism>
<dbReference type="InterPro" id="IPR001173">
    <property type="entry name" value="Glyco_trans_2-like"/>
</dbReference>
<feature type="domain" description="Glycosyltransferase 2-like" evidence="1">
    <location>
        <begin position="362"/>
        <end position="488"/>
    </location>
</feature>
<dbReference type="InterPro" id="IPR029044">
    <property type="entry name" value="Nucleotide-diphossugar_trans"/>
</dbReference>
<protein>
    <recommendedName>
        <fullName evidence="1">Glycosyltransferase 2-like domain-containing protein</fullName>
    </recommendedName>
</protein>
<dbReference type="EMBL" id="BAAARB010000001">
    <property type="protein sequence ID" value="GAA2364908.1"/>
    <property type="molecule type" value="Genomic_DNA"/>
</dbReference>
<dbReference type="SUPFAM" id="SSF53448">
    <property type="entry name" value="Nucleotide-diphospho-sugar transferases"/>
    <property type="match status" value="2"/>
</dbReference>
<reference evidence="2 3" key="1">
    <citation type="journal article" date="2019" name="Int. J. Syst. Evol. Microbiol.">
        <title>The Global Catalogue of Microorganisms (GCM) 10K type strain sequencing project: providing services to taxonomists for standard genome sequencing and annotation.</title>
        <authorList>
            <consortium name="The Broad Institute Genomics Platform"/>
            <consortium name="The Broad Institute Genome Sequencing Center for Infectious Disease"/>
            <person name="Wu L."/>
            <person name="Ma J."/>
        </authorList>
    </citation>
    <scope>NUCLEOTIDE SEQUENCE [LARGE SCALE GENOMIC DNA]</scope>
    <source>
        <strain evidence="2 3">JCM 16227</strain>
    </source>
</reference>